<dbReference type="Proteomes" id="UP001057402">
    <property type="component" value="Chromosome 4"/>
</dbReference>
<evidence type="ECO:0000313" key="1">
    <source>
        <dbReference type="EMBL" id="KAI4377282.1"/>
    </source>
</evidence>
<accession>A0ACB9RFS7</accession>
<reference evidence="2" key="1">
    <citation type="journal article" date="2023" name="Front. Plant Sci.">
        <title>Chromosomal-level genome assembly of Melastoma candidum provides insights into trichome evolution.</title>
        <authorList>
            <person name="Zhong Y."/>
            <person name="Wu W."/>
            <person name="Sun C."/>
            <person name="Zou P."/>
            <person name="Liu Y."/>
            <person name="Dai S."/>
            <person name="Zhou R."/>
        </authorList>
    </citation>
    <scope>NUCLEOTIDE SEQUENCE [LARGE SCALE GENOMIC DNA]</scope>
</reference>
<comment type="caution">
    <text evidence="1">The sequence shown here is derived from an EMBL/GenBank/DDBJ whole genome shotgun (WGS) entry which is preliminary data.</text>
</comment>
<evidence type="ECO:0000313" key="2">
    <source>
        <dbReference type="Proteomes" id="UP001057402"/>
    </source>
</evidence>
<name>A0ACB9RFS7_9MYRT</name>
<proteinExistence type="predicted"/>
<gene>
    <name evidence="1" type="ORF">MLD38_014940</name>
</gene>
<sequence>MEDSSSAEELRKPSSSSLGDQVLKDRETAIEAYNQKPVSHWILLLLGSTAMLVAFPASSLLSRVYFSDGGKSKWIISWVAIAGWPFTALVLIPMYFFRKTSPAPLTLKLAVSYVVLSFLTTADNLMYV</sequence>
<organism evidence="1 2">
    <name type="scientific">Melastoma candidum</name>
    <dbReference type="NCBI Taxonomy" id="119954"/>
    <lineage>
        <taxon>Eukaryota</taxon>
        <taxon>Viridiplantae</taxon>
        <taxon>Streptophyta</taxon>
        <taxon>Embryophyta</taxon>
        <taxon>Tracheophyta</taxon>
        <taxon>Spermatophyta</taxon>
        <taxon>Magnoliopsida</taxon>
        <taxon>eudicotyledons</taxon>
        <taxon>Gunneridae</taxon>
        <taxon>Pentapetalae</taxon>
        <taxon>rosids</taxon>
        <taxon>malvids</taxon>
        <taxon>Myrtales</taxon>
        <taxon>Melastomataceae</taxon>
        <taxon>Melastomatoideae</taxon>
        <taxon>Melastomateae</taxon>
        <taxon>Melastoma</taxon>
    </lineage>
</organism>
<protein>
    <submittedName>
        <fullName evidence="1">Uncharacterized protein</fullName>
    </submittedName>
</protein>
<keyword evidence="2" id="KW-1185">Reference proteome</keyword>
<dbReference type="EMBL" id="CM042883">
    <property type="protein sequence ID" value="KAI4377282.1"/>
    <property type="molecule type" value="Genomic_DNA"/>
</dbReference>